<dbReference type="AlphaFoldDB" id="A0A8J7WAI7"/>
<organism evidence="2 3">
    <name type="scientific">Methanocalculus chunghsingensis</name>
    <dbReference type="NCBI Taxonomy" id="156457"/>
    <lineage>
        <taxon>Archaea</taxon>
        <taxon>Methanobacteriati</taxon>
        <taxon>Methanobacteriota</taxon>
        <taxon>Stenosarchaea group</taxon>
        <taxon>Methanomicrobia</taxon>
        <taxon>Methanomicrobiales</taxon>
        <taxon>Methanocalculaceae</taxon>
        <taxon>Methanocalculus</taxon>
    </lineage>
</organism>
<evidence type="ECO:0000259" key="1">
    <source>
        <dbReference type="Pfam" id="PF04981"/>
    </source>
</evidence>
<protein>
    <recommendedName>
        <fullName evidence="1">Nmd3 N-terminal domain-containing protein</fullName>
    </recommendedName>
</protein>
<dbReference type="PANTHER" id="PTHR12746">
    <property type="entry name" value="NONSENSE-MEDIATED MRNA DECAY PROTEIN 3"/>
    <property type="match status" value="1"/>
</dbReference>
<accession>A0A8J7WAI7</accession>
<evidence type="ECO:0000313" key="2">
    <source>
        <dbReference type="EMBL" id="MBR1369392.1"/>
    </source>
</evidence>
<dbReference type="OrthoDB" id="15051at2157"/>
<dbReference type="InterPro" id="IPR007064">
    <property type="entry name" value="Nmd3_N"/>
</dbReference>
<dbReference type="Pfam" id="PF04981">
    <property type="entry name" value="NMD3"/>
    <property type="match status" value="1"/>
</dbReference>
<gene>
    <name evidence="2" type="ORF">RJ53_07755</name>
</gene>
<dbReference type="Proteomes" id="UP000730161">
    <property type="component" value="Unassembled WGS sequence"/>
</dbReference>
<dbReference type="InterPro" id="IPR039768">
    <property type="entry name" value="Nmd3"/>
</dbReference>
<dbReference type="RefSeq" id="WP_211531097.1">
    <property type="nucleotide sequence ID" value="NZ_JWHL01000012.1"/>
</dbReference>
<keyword evidence="3" id="KW-1185">Reference proteome</keyword>
<dbReference type="GO" id="GO:0043023">
    <property type="term" value="F:ribosomal large subunit binding"/>
    <property type="evidence" value="ECO:0007669"/>
    <property type="project" value="InterPro"/>
</dbReference>
<reference evidence="2" key="1">
    <citation type="submission" date="2014-12" db="EMBL/GenBank/DDBJ databases">
        <authorList>
            <person name="Huang H.-H."/>
            <person name="Chen S.-C."/>
            <person name="Lai M.-C."/>
        </authorList>
    </citation>
    <scope>NUCLEOTIDE SEQUENCE</scope>
    <source>
        <strain evidence="2">K1F9705b</strain>
    </source>
</reference>
<dbReference type="PANTHER" id="PTHR12746:SF2">
    <property type="entry name" value="60S RIBOSOMAL EXPORT PROTEIN NMD3"/>
    <property type="match status" value="1"/>
</dbReference>
<sequence length="346" mass="38456">MSIQQTICPRCGEPSEEGLCGSCRLHEIEWVTISPRVQTILCPTCGSRKVGSSWSDCQEEREELGRSLVLSGIELHPDVKNPEIEMDLRDISSNRTQATLTISARCYDLPVSRQGRVLIVWGKEQCDRCCRISGSYYEGTIQVRAEGRKPSEWEVKRCAEIAYQAEDMAQQGGERLAFVSSMETSRDGLDIIVSSLGFGQSIVNDITSLFGAKTTSHPKLIGEKEGKRLYRVTWLIRLPRIIRGNVIEIQGRYYQVTGSDGQTLRTRDLLTSGPRTFRDEPSIRVIAHSRDAMEAMVTHQEGSVIGILDPKTQMPAEIAAPEGCRVPPGGVVHLLRDGDTLFVVGY</sequence>
<evidence type="ECO:0000313" key="3">
    <source>
        <dbReference type="Proteomes" id="UP000730161"/>
    </source>
</evidence>
<dbReference type="GO" id="GO:0005737">
    <property type="term" value="C:cytoplasm"/>
    <property type="evidence" value="ECO:0007669"/>
    <property type="project" value="TreeGrafter"/>
</dbReference>
<feature type="domain" description="Nmd3 N-terminal" evidence="1">
    <location>
        <begin position="8"/>
        <end position="238"/>
    </location>
</feature>
<dbReference type="EMBL" id="JWHL01000012">
    <property type="protein sequence ID" value="MBR1369392.1"/>
    <property type="molecule type" value="Genomic_DNA"/>
</dbReference>
<comment type="caution">
    <text evidence="2">The sequence shown here is derived from an EMBL/GenBank/DDBJ whole genome shotgun (WGS) entry which is preliminary data.</text>
</comment>
<proteinExistence type="predicted"/>
<name>A0A8J7WAI7_9EURY</name>